<evidence type="ECO:0000313" key="2">
    <source>
        <dbReference type="EMBL" id="MDI9860799.1"/>
    </source>
</evidence>
<dbReference type="EMBL" id="JASHIF010000013">
    <property type="protein sequence ID" value="MDI9860799.1"/>
    <property type="molecule type" value="Genomic_DNA"/>
</dbReference>
<comment type="caution">
    <text evidence="2">The sequence shown here is derived from an EMBL/GenBank/DDBJ whole genome shotgun (WGS) entry which is preliminary data.</text>
</comment>
<feature type="chain" id="PRO_5045250882" evidence="1">
    <location>
        <begin position="23"/>
        <end position="205"/>
    </location>
</feature>
<dbReference type="InterPro" id="IPR012467">
    <property type="entry name" value="DUF1684"/>
</dbReference>
<feature type="signal peptide" evidence="1">
    <location>
        <begin position="1"/>
        <end position="22"/>
    </location>
</feature>
<keyword evidence="1" id="KW-0732">Signal</keyword>
<evidence type="ECO:0000256" key="1">
    <source>
        <dbReference type="SAM" id="SignalP"/>
    </source>
</evidence>
<protein>
    <submittedName>
        <fullName evidence="2">DUF1684 domain-containing protein</fullName>
    </submittedName>
</protein>
<dbReference type="Pfam" id="PF07920">
    <property type="entry name" value="DUF1684"/>
    <property type="match status" value="1"/>
</dbReference>
<dbReference type="Proteomes" id="UP001236507">
    <property type="component" value="Unassembled WGS sequence"/>
</dbReference>
<keyword evidence="3" id="KW-1185">Reference proteome</keyword>
<dbReference type="PANTHER" id="PTHR41913">
    <property type="entry name" value="DUF1684 DOMAIN-CONTAINING PROTEIN"/>
    <property type="match status" value="1"/>
</dbReference>
<evidence type="ECO:0000313" key="3">
    <source>
        <dbReference type="Proteomes" id="UP001236507"/>
    </source>
</evidence>
<dbReference type="RefSeq" id="WP_283345405.1">
    <property type="nucleotide sequence ID" value="NZ_JASHIF010000013.1"/>
</dbReference>
<reference evidence="2 3" key="1">
    <citation type="submission" date="2023-05" db="EMBL/GenBank/DDBJ databases">
        <title>Novel species of genus Flectobacillus isolated from stream in China.</title>
        <authorList>
            <person name="Lu H."/>
        </authorList>
    </citation>
    <scope>NUCLEOTIDE SEQUENCE [LARGE SCALE GENOMIC DNA]</scope>
    <source>
        <strain evidence="2 3">KCTC 42575</strain>
    </source>
</reference>
<proteinExistence type="predicted"/>
<gene>
    <name evidence="2" type="ORF">QM524_16400</name>
</gene>
<sequence>MVKQFCLLFVGLCLATHTHAQAWKDSVEVFREKYKKAFLEEANSPLKADDLQYLQFFEPDSSYQVVGNFSKISDGTIFKFPTSNGKIKEYVKYGEVSFEIHGKALKLNIYRSLALMQIPKYRDYLFIPMKDQTSGKETYGAGRYLDASIKDIKEGKIALDFNKLYNPYCAFSEGYSCPIPPKENHLPVRIEVGEKLFLKEKSNNH</sequence>
<dbReference type="PANTHER" id="PTHR41913:SF1">
    <property type="entry name" value="DUF1684 DOMAIN-CONTAINING PROTEIN"/>
    <property type="match status" value="1"/>
</dbReference>
<name>A0ABT6YBG9_9BACT</name>
<accession>A0ABT6YBG9</accession>
<organism evidence="2 3">
    <name type="scientific">Flectobacillus roseus</name>
    <dbReference type="NCBI Taxonomy" id="502259"/>
    <lineage>
        <taxon>Bacteria</taxon>
        <taxon>Pseudomonadati</taxon>
        <taxon>Bacteroidota</taxon>
        <taxon>Cytophagia</taxon>
        <taxon>Cytophagales</taxon>
        <taxon>Flectobacillaceae</taxon>
        <taxon>Flectobacillus</taxon>
    </lineage>
</organism>